<gene>
    <name evidence="11" type="ORF">BHF68_10570</name>
</gene>
<dbReference type="GO" id="GO:0051536">
    <property type="term" value="F:iron-sulfur cluster binding"/>
    <property type="evidence" value="ECO:0007669"/>
    <property type="project" value="UniProtKB-KW"/>
</dbReference>
<dbReference type="SUPFAM" id="SSF53706">
    <property type="entry name" value="Formate dehydrogenase/DMSO reductase, domains 1-3"/>
    <property type="match status" value="1"/>
</dbReference>
<dbReference type="NCBIfam" id="TIGR01409">
    <property type="entry name" value="TAT_signal_seq"/>
    <property type="match status" value="1"/>
</dbReference>
<evidence type="ECO:0000256" key="2">
    <source>
        <dbReference type="ARBA" id="ARBA00010312"/>
    </source>
</evidence>
<dbReference type="PROSITE" id="PS51318">
    <property type="entry name" value="TAT"/>
    <property type="match status" value="1"/>
</dbReference>
<proteinExistence type="inferred from homology"/>
<keyword evidence="3" id="KW-0500">Molybdenum</keyword>
<comment type="caution">
    <text evidence="11">The sequence shown here is derived from an EMBL/GenBank/DDBJ whole genome shotgun (WGS) entry which is preliminary data.</text>
</comment>
<dbReference type="STRING" id="766136.BHF68_10570"/>
<keyword evidence="4" id="KW-0479">Metal-binding</keyword>
<dbReference type="SMART" id="SM00926">
    <property type="entry name" value="Molybdop_Fe4S4"/>
    <property type="match status" value="1"/>
</dbReference>
<dbReference type="Pfam" id="PF00384">
    <property type="entry name" value="Molybdopterin"/>
    <property type="match status" value="1"/>
</dbReference>
<evidence type="ECO:0000259" key="10">
    <source>
        <dbReference type="PROSITE" id="PS51669"/>
    </source>
</evidence>
<evidence type="ECO:0000256" key="3">
    <source>
        <dbReference type="ARBA" id="ARBA00022505"/>
    </source>
</evidence>
<evidence type="ECO:0000256" key="7">
    <source>
        <dbReference type="ARBA" id="ARBA00023004"/>
    </source>
</evidence>
<dbReference type="InterPro" id="IPR009010">
    <property type="entry name" value="Asp_de-COase-like_dom_sf"/>
</dbReference>
<dbReference type="Gene3D" id="2.40.40.20">
    <property type="match status" value="1"/>
</dbReference>
<dbReference type="AlphaFoldDB" id="A0A1E5FZA9"/>
<dbReference type="CDD" id="cd02766">
    <property type="entry name" value="MopB_3"/>
    <property type="match status" value="1"/>
</dbReference>
<feature type="domain" description="4Fe-4S Mo/W bis-MGD-type" evidence="10">
    <location>
        <begin position="47"/>
        <end position="104"/>
    </location>
</feature>
<feature type="signal peptide" evidence="9">
    <location>
        <begin position="1"/>
        <end position="29"/>
    </location>
</feature>
<keyword evidence="5 9" id="KW-0732">Signal</keyword>
<dbReference type="InterPro" id="IPR006655">
    <property type="entry name" value="Mopterin_OxRdtase_prok_CS"/>
</dbReference>
<dbReference type="InterPro" id="IPR006963">
    <property type="entry name" value="Mopterin_OxRdtase_4Fe-4S_dom"/>
</dbReference>
<keyword evidence="7" id="KW-0408">Iron</keyword>
<dbReference type="PANTHER" id="PTHR43742">
    <property type="entry name" value="TRIMETHYLAMINE-N-OXIDE REDUCTASE"/>
    <property type="match status" value="1"/>
</dbReference>
<dbReference type="Pfam" id="PF04879">
    <property type="entry name" value="Molybdop_Fe4S4"/>
    <property type="match status" value="1"/>
</dbReference>
<keyword evidence="12" id="KW-1185">Reference proteome</keyword>
<dbReference type="Gene3D" id="3.30.2070.10">
    <property type="entry name" value="Formate dehydrogenase/DMSO reductase"/>
    <property type="match status" value="1"/>
</dbReference>
<dbReference type="Proteomes" id="UP000094296">
    <property type="component" value="Unassembled WGS sequence"/>
</dbReference>
<evidence type="ECO:0000256" key="6">
    <source>
        <dbReference type="ARBA" id="ARBA00023002"/>
    </source>
</evidence>
<reference evidence="11 12" key="1">
    <citation type="submission" date="2016-09" db="EMBL/GenBank/DDBJ databases">
        <title>Draft genome sequence for the type strain of Desulfuribacillus alkaliarsenatis AHT28, an obligately anaerobic, sulfidogenic bacterium isolated from Russian soda lake sediments.</title>
        <authorList>
            <person name="Abin C.A."/>
            <person name="Hollibaugh J.T."/>
        </authorList>
    </citation>
    <scope>NUCLEOTIDE SEQUENCE [LARGE SCALE GENOMIC DNA]</scope>
    <source>
        <strain evidence="11 12">AHT28</strain>
    </source>
</reference>
<dbReference type="GO" id="GO:0016491">
    <property type="term" value="F:oxidoreductase activity"/>
    <property type="evidence" value="ECO:0007669"/>
    <property type="project" value="UniProtKB-KW"/>
</dbReference>
<evidence type="ECO:0000313" key="11">
    <source>
        <dbReference type="EMBL" id="OEF95832.1"/>
    </source>
</evidence>
<keyword evidence="8" id="KW-0411">Iron-sulfur</keyword>
<dbReference type="EMBL" id="MIJE01000034">
    <property type="protein sequence ID" value="OEF95832.1"/>
    <property type="molecule type" value="Genomic_DNA"/>
</dbReference>
<dbReference type="GO" id="GO:0043546">
    <property type="term" value="F:molybdopterin cofactor binding"/>
    <property type="evidence" value="ECO:0007669"/>
    <property type="project" value="InterPro"/>
</dbReference>
<organism evidence="11 12">
    <name type="scientific">Desulfuribacillus alkaliarsenatis</name>
    <dbReference type="NCBI Taxonomy" id="766136"/>
    <lineage>
        <taxon>Bacteria</taxon>
        <taxon>Bacillati</taxon>
        <taxon>Bacillota</taxon>
        <taxon>Desulfuribacillia</taxon>
        <taxon>Desulfuribacillales</taxon>
        <taxon>Desulfuribacillaceae</taxon>
        <taxon>Desulfuribacillus</taxon>
    </lineage>
</organism>
<evidence type="ECO:0000256" key="9">
    <source>
        <dbReference type="SAM" id="SignalP"/>
    </source>
</evidence>
<comment type="cofactor">
    <cofactor evidence="1">
        <name>Mo-bis(molybdopterin guanine dinucleotide)</name>
        <dbReference type="ChEBI" id="CHEBI:60539"/>
    </cofactor>
</comment>
<keyword evidence="6" id="KW-0560">Oxidoreductase</keyword>
<evidence type="ECO:0000256" key="1">
    <source>
        <dbReference type="ARBA" id="ARBA00001942"/>
    </source>
</evidence>
<protein>
    <submittedName>
        <fullName evidence="11">DMSO reductase</fullName>
    </submittedName>
</protein>
<accession>A0A1E5FZA9</accession>
<dbReference type="PROSITE" id="PS51669">
    <property type="entry name" value="4FE4S_MOW_BIS_MGD"/>
    <property type="match status" value="1"/>
</dbReference>
<evidence type="ECO:0000256" key="4">
    <source>
        <dbReference type="ARBA" id="ARBA00022723"/>
    </source>
</evidence>
<dbReference type="PANTHER" id="PTHR43742:SF6">
    <property type="entry name" value="OXIDOREDUCTASE YYAE-RELATED"/>
    <property type="match status" value="1"/>
</dbReference>
<evidence type="ECO:0000256" key="8">
    <source>
        <dbReference type="ARBA" id="ARBA00023014"/>
    </source>
</evidence>
<comment type="similarity">
    <text evidence="2">Belongs to the prokaryotic molybdopterin-containing oxidoreductase family.</text>
</comment>
<dbReference type="Gene3D" id="2.20.25.90">
    <property type="entry name" value="ADC-like domains"/>
    <property type="match status" value="1"/>
</dbReference>
<dbReference type="InterPro" id="IPR050612">
    <property type="entry name" value="Prok_Mopterin_Oxidored"/>
</dbReference>
<dbReference type="InterPro" id="IPR006656">
    <property type="entry name" value="Mopterin_OxRdtase"/>
</dbReference>
<evidence type="ECO:0000256" key="5">
    <source>
        <dbReference type="ARBA" id="ARBA00022729"/>
    </source>
</evidence>
<dbReference type="InterPro" id="IPR006657">
    <property type="entry name" value="MoPterin_dinucl-bd_dom"/>
</dbReference>
<dbReference type="OrthoDB" id="219031at2"/>
<dbReference type="Pfam" id="PF01568">
    <property type="entry name" value="Molydop_binding"/>
    <property type="match status" value="1"/>
</dbReference>
<dbReference type="GO" id="GO:0046872">
    <property type="term" value="F:metal ion binding"/>
    <property type="evidence" value="ECO:0007669"/>
    <property type="project" value="UniProtKB-KW"/>
</dbReference>
<evidence type="ECO:0000313" key="12">
    <source>
        <dbReference type="Proteomes" id="UP000094296"/>
    </source>
</evidence>
<feature type="chain" id="PRO_5039705764" evidence="9">
    <location>
        <begin position="30"/>
        <end position="731"/>
    </location>
</feature>
<dbReference type="PROSITE" id="PS00932">
    <property type="entry name" value="MOLYBDOPTERIN_PROK_3"/>
    <property type="match status" value="1"/>
</dbReference>
<sequence length="731" mass="80960">MSEQCKLSRRTFVKGAAAAGALASLGLTAGYELSGLQQAKAQNNVNAQTFRNACPRNCYDTCAILTTVEDGVITKVTGNPDNTYTRGKLCVKGNSYTRMVYAPDRIKYPMRQKGRGSGNWERISWDEAFTEIAQNILKIKETYGSTLPICLNKYSGNFDIMHYGIEGTMASIGYTTRAIGTPCWPAGIDAQTFDFGTIYNNDPEDILNSKYLILWGVNPAWCAVHSMYIIEEAKKNGCKIIAIDPILTATASRADMFIQIKPSTDGALALGMAKYIYDNNLYDADWLIRNAKGYEEFFGYVNNNITLEWAAEKTGIPVAVIEQLAREYATADPANIWIGYGMQRHTNGGANVRAIDALAAITGNVGKKGGGAQYAQLETWGFNYHAMVKPQPEGTTGDGDRGINMNNFGADVLAAQDPPIKMMWIAARNPVAQDPEVSVVLKAFEAMDFVVTADLFMNDTVKMSDIVLPVTTPFESPGVNVSYWHYWLNLNEQAIKPIGECKNDVEIAMGLSAKMNELSPGSCTYPTSGDLDEWVEKEFNDGILKQFGLKDFDELKQKGTVKAKSGLIAWERGNFRTPSRKYELYSEEAEKFGNHPLPVYVEEMQAPSGYPFRCISPHWKLNIHSQFQNIDWMEAINDQPFVEIHPNVAKRLGIQTGDAVKVYNDLGYVQLAAKITGTISEDTLVVYEAWYKNKNFNINYTVKAIPADMGAKATGMPGIAFHDNFVNITKV</sequence>
<dbReference type="InterPro" id="IPR006311">
    <property type="entry name" value="TAT_signal"/>
</dbReference>
<dbReference type="SUPFAM" id="SSF50692">
    <property type="entry name" value="ADC-like"/>
    <property type="match status" value="1"/>
</dbReference>
<name>A0A1E5FZA9_9FIRM</name>
<dbReference type="Gene3D" id="3.40.228.10">
    <property type="entry name" value="Dimethylsulfoxide Reductase, domain 2"/>
    <property type="match status" value="1"/>
</dbReference>
<dbReference type="InterPro" id="IPR019546">
    <property type="entry name" value="TAT_signal_bac_arc"/>
</dbReference>
<dbReference type="Gene3D" id="3.40.50.740">
    <property type="match status" value="1"/>
</dbReference>